<proteinExistence type="inferred from homology"/>
<evidence type="ECO:0000313" key="4">
    <source>
        <dbReference type="EMBL" id="MCP2262956.1"/>
    </source>
</evidence>
<dbReference type="AlphaFoldDB" id="A0A9X2G6T1"/>
<dbReference type="PANTHER" id="PTHR30486">
    <property type="entry name" value="TWITCHING MOTILITY PROTEIN PILT"/>
    <property type="match status" value="1"/>
</dbReference>
<dbReference type="Proteomes" id="UP001139493">
    <property type="component" value="Unassembled WGS sequence"/>
</dbReference>
<organism evidence="4 5">
    <name type="scientific">Promicromonospora thailandica</name>
    <dbReference type="NCBI Taxonomy" id="765201"/>
    <lineage>
        <taxon>Bacteria</taxon>
        <taxon>Bacillati</taxon>
        <taxon>Actinomycetota</taxon>
        <taxon>Actinomycetes</taxon>
        <taxon>Micrococcales</taxon>
        <taxon>Promicromonosporaceae</taxon>
        <taxon>Promicromonospora</taxon>
    </lineage>
</organism>
<comment type="similarity">
    <text evidence="1">Belongs to the GSP E family.</text>
</comment>
<dbReference type="SUPFAM" id="SSF52540">
    <property type="entry name" value="P-loop containing nucleoside triphosphate hydrolases"/>
    <property type="match status" value="1"/>
</dbReference>
<dbReference type="GO" id="GO:0016887">
    <property type="term" value="F:ATP hydrolysis activity"/>
    <property type="evidence" value="ECO:0007669"/>
    <property type="project" value="InterPro"/>
</dbReference>
<sequence>MGDEGARILEHEVRELVRRRGLDPVGDRAGLSSLVTDAVGDYATRASAGVVPPLADPEAAARAVSDAVGGFGPLQPYLDDPEIEEIWLNAPTHVYVARRGAAELTSTVLTREQVRDLVERMLKTSGRRLDLSSPFVDARLPGGERLHVVIPEMTGGEMAVNIRKHVVRAHSLADIVRLGSLTAQAAAFLDAAVRAGLNVLVSGQTQAGKTTMLNALAGSIPGTERVISAEEVWELRLPVRDHVALQTRPPSLEGTGEVPLRRLVKEALRMRPDRLVIGEVREAEAFDLLIALNSGVPGMCTLHANTAREAVAKMTTLPLLAGENVSDRFVVPTVASAVDLVVHLGLSRSADGVVRRQVREIVAVTGRVEEGRIETAGIYDRSPDGDLRRGDGMPPGEDRFERAGFDVRALLAGRGVPVLAGGADPAGPAGWGGPVRPAVPAGPAGLAGLAAAVVPGGPAGSRGKGTVPGGSPVWPAAVEPAAAEPAAVPPAAAEPAAVLPAAAEPAPAEPAAAEPAAVPPAAAHGATTGPWAGIAPRAAAGPWSGAERWTGAGPWTDAGTDAGPGAGTGAGTGTDAGAGAAR</sequence>
<feature type="region of interest" description="Disordered" evidence="2">
    <location>
        <begin position="501"/>
        <end position="582"/>
    </location>
</feature>
<evidence type="ECO:0000259" key="3">
    <source>
        <dbReference type="Pfam" id="PF00437"/>
    </source>
</evidence>
<comment type="caution">
    <text evidence="4">The sequence shown here is derived from an EMBL/GenBank/DDBJ whole genome shotgun (WGS) entry which is preliminary data.</text>
</comment>
<reference evidence="4" key="1">
    <citation type="submission" date="2022-06" db="EMBL/GenBank/DDBJ databases">
        <title>Genomic Encyclopedia of Archaeal and Bacterial Type Strains, Phase II (KMG-II): from individual species to whole genera.</title>
        <authorList>
            <person name="Goeker M."/>
        </authorList>
    </citation>
    <scope>NUCLEOTIDE SEQUENCE</scope>
    <source>
        <strain evidence="4">DSM 26652</strain>
    </source>
</reference>
<dbReference type="InterPro" id="IPR027417">
    <property type="entry name" value="P-loop_NTPase"/>
</dbReference>
<dbReference type="InterPro" id="IPR050921">
    <property type="entry name" value="T4SS_GSP_E_ATPase"/>
</dbReference>
<evidence type="ECO:0000256" key="2">
    <source>
        <dbReference type="SAM" id="MobiDB-lite"/>
    </source>
</evidence>
<dbReference type="PANTHER" id="PTHR30486:SF6">
    <property type="entry name" value="TYPE IV PILUS RETRACTATION ATPASE PILT"/>
    <property type="match status" value="1"/>
</dbReference>
<dbReference type="EMBL" id="JAMTCS010000001">
    <property type="protein sequence ID" value="MCP2262956.1"/>
    <property type="molecule type" value="Genomic_DNA"/>
</dbReference>
<feature type="compositionally biased region" description="Low complexity" evidence="2">
    <location>
        <begin position="501"/>
        <end position="523"/>
    </location>
</feature>
<protein>
    <submittedName>
        <fullName evidence="4">Pilus assembly protein CpaF</fullName>
    </submittedName>
</protein>
<dbReference type="CDD" id="cd01130">
    <property type="entry name" value="VirB11-like_ATPase"/>
    <property type="match status" value="1"/>
</dbReference>
<feature type="compositionally biased region" description="Gly residues" evidence="2">
    <location>
        <begin position="562"/>
        <end position="576"/>
    </location>
</feature>
<evidence type="ECO:0000256" key="1">
    <source>
        <dbReference type="ARBA" id="ARBA00006611"/>
    </source>
</evidence>
<keyword evidence="5" id="KW-1185">Reference proteome</keyword>
<accession>A0A9X2G6T1</accession>
<gene>
    <name evidence="4" type="ORF">APR03_000279</name>
</gene>
<dbReference type="Gene3D" id="3.30.450.380">
    <property type="match status" value="1"/>
</dbReference>
<evidence type="ECO:0000313" key="5">
    <source>
        <dbReference type="Proteomes" id="UP001139493"/>
    </source>
</evidence>
<name>A0A9X2G6T1_9MICO</name>
<dbReference type="Pfam" id="PF00437">
    <property type="entry name" value="T2SSE"/>
    <property type="match status" value="1"/>
</dbReference>
<dbReference type="Gene3D" id="3.40.50.300">
    <property type="entry name" value="P-loop containing nucleotide triphosphate hydrolases"/>
    <property type="match status" value="1"/>
</dbReference>
<feature type="domain" description="Bacterial type II secretion system protein E" evidence="3">
    <location>
        <begin position="71"/>
        <end position="349"/>
    </location>
</feature>
<dbReference type="InterPro" id="IPR001482">
    <property type="entry name" value="T2SS/T4SS_dom"/>
</dbReference>